<proteinExistence type="predicted"/>
<sequence>MRKQLMKGNEAIVRSAILAGCRGFYGYPITPASEITEAAALYMPQVGGVFLQAESEVAAINMLYGASSAGVRCMTASSGPGISLMQEGISYMAGAELPCVIADITRGGPGLGNIASEQGDYHQVVKGGGNGNYRTIVLAPYSAQEMADLTALAFELADRYRNPVVILADGFVGQMMEPVEFAEKAIAPQLPDWAVAGTSESRANMITSLHMGADDLESHMHALEAKYRQAELRETRAEHWFTDDADFVLVGYGIVGRILKAVTAEARAMGIKVGLLRPITLYPFPTADFQRLAKRAHSFVVVEMSNGQMVEDVRLALNGARPVEFLSRVGGNVPSHEDILKFVLAVAEKEQMAHV</sequence>
<accession>A0AAU7DNT0</accession>
<dbReference type="PANTHER" id="PTHR43088">
    <property type="entry name" value="SUBUNIT OF PYRUVATE:FLAVODOXIN OXIDOREDUCTASE-RELATED"/>
    <property type="match status" value="1"/>
</dbReference>
<feature type="domain" description="Pyruvate flavodoxin/ferredoxin oxidoreductase pyrimidine binding" evidence="2">
    <location>
        <begin position="15"/>
        <end position="190"/>
    </location>
</feature>
<dbReference type="NCBIfam" id="NF005507">
    <property type="entry name" value="PRK07119.1"/>
    <property type="match status" value="1"/>
</dbReference>
<dbReference type="InterPro" id="IPR002880">
    <property type="entry name" value="Pyrv_Fd/Flavodoxin_OxRdtase_N"/>
</dbReference>
<dbReference type="Pfam" id="PF01855">
    <property type="entry name" value="POR_N"/>
    <property type="match status" value="1"/>
</dbReference>
<dbReference type="GO" id="GO:0016491">
    <property type="term" value="F:oxidoreductase activity"/>
    <property type="evidence" value="ECO:0007669"/>
    <property type="project" value="UniProtKB-KW"/>
</dbReference>
<dbReference type="Pfam" id="PF17147">
    <property type="entry name" value="PFOR_II"/>
    <property type="match status" value="1"/>
</dbReference>
<dbReference type="RefSeq" id="WP_348264276.1">
    <property type="nucleotide sequence ID" value="NZ_CP121196.1"/>
</dbReference>
<dbReference type="InterPro" id="IPR033412">
    <property type="entry name" value="PFOR_II"/>
</dbReference>
<dbReference type="Gene3D" id="3.40.50.970">
    <property type="match status" value="1"/>
</dbReference>
<evidence type="ECO:0000313" key="4">
    <source>
        <dbReference type="EMBL" id="XBH19061.1"/>
    </source>
</evidence>
<name>A0AAU7DNT0_9BACT</name>
<evidence type="ECO:0000256" key="1">
    <source>
        <dbReference type="ARBA" id="ARBA00023002"/>
    </source>
</evidence>
<protein>
    <submittedName>
        <fullName evidence="4">3-methyl-2-oxobutanoate dehydrogenase subunit VorB</fullName>
    </submittedName>
</protein>
<gene>
    <name evidence="4" type="ORF">P8935_07015</name>
</gene>
<dbReference type="InterPro" id="IPR052368">
    <property type="entry name" value="2-oxoacid_oxidoreductase"/>
</dbReference>
<evidence type="ECO:0000259" key="2">
    <source>
        <dbReference type="Pfam" id="PF01855"/>
    </source>
</evidence>
<dbReference type="PANTHER" id="PTHR43088:SF1">
    <property type="entry name" value="SUBUNIT OF PYRUVATE:FLAVODOXIN OXIDOREDUCTASE"/>
    <property type="match status" value="1"/>
</dbReference>
<dbReference type="CDD" id="cd07034">
    <property type="entry name" value="TPP_PYR_PFOR_IOR-alpha_like"/>
    <property type="match status" value="1"/>
</dbReference>
<keyword evidence="1" id="KW-0560">Oxidoreductase</keyword>
<organism evidence="4">
    <name type="scientific">Telmatobacter sp. DSM 110680</name>
    <dbReference type="NCBI Taxonomy" id="3036704"/>
    <lineage>
        <taxon>Bacteria</taxon>
        <taxon>Pseudomonadati</taxon>
        <taxon>Acidobacteriota</taxon>
        <taxon>Terriglobia</taxon>
        <taxon>Terriglobales</taxon>
        <taxon>Acidobacteriaceae</taxon>
        <taxon>Telmatobacter</taxon>
    </lineage>
</organism>
<dbReference type="EMBL" id="CP121196">
    <property type="protein sequence ID" value="XBH19061.1"/>
    <property type="molecule type" value="Genomic_DNA"/>
</dbReference>
<dbReference type="AlphaFoldDB" id="A0AAU7DNT0"/>
<feature type="domain" description="Pyruvate:ferredoxin oxidoreductase core" evidence="3">
    <location>
        <begin position="245"/>
        <end position="339"/>
    </location>
</feature>
<dbReference type="SUPFAM" id="SSF52518">
    <property type="entry name" value="Thiamin diphosphate-binding fold (THDP-binding)"/>
    <property type="match status" value="1"/>
</dbReference>
<evidence type="ECO:0000259" key="3">
    <source>
        <dbReference type="Pfam" id="PF17147"/>
    </source>
</evidence>
<reference evidence="4" key="1">
    <citation type="submission" date="2023-03" db="EMBL/GenBank/DDBJ databases">
        <title>Edaphobacter sp.</title>
        <authorList>
            <person name="Huber K.J."/>
            <person name="Papendorf J."/>
            <person name="Pilke C."/>
            <person name="Bunk B."/>
            <person name="Sproeer C."/>
            <person name="Pester M."/>
        </authorList>
    </citation>
    <scope>NUCLEOTIDE SEQUENCE</scope>
    <source>
        <strain evidence="4">DSM 110680</strain>
    </source>
</reference>
<dbReference type="SUPFAM" id="SSF52922">
    <property type="entry name" value="TK C-terminal domain-like"/>
    <property type="match status" value="1"/>
</dbReference>
<dbReference type="Gene3D" id="3.40.50.920">
    <property type="match status" value="1"/>
</dbReference>
<dbReference type="InterPro" id="IPR029061">
    <property type="entry name" value="THDP-binding"/>
</dbReference>
<dbReference type="InterPro" id="IPR009014">
    <property type="entry name" value="Transketo_C/PFOR_II"/>
</dbReference>